<keyword evidence="3" id="KW-1185">Reference proteome</keyword>
<name>A0A7U2FES5_PHANO</name>
<evidence type="ECO:0008006" key="4">
    <source>
        <dbReference type="Google" id="ProtNLM"/>
    </source>
</evidence>
<dbReference type="Proteomes" id="UP000663193">
    <property type="component" value="Chromosome 16"/>
</dbReference>
<dbReference type="EMBL" id="CP069038">
    <property type="protein sequence ID" value="QRD03960.1"/>
    <property type="molecule type" value="Genomic_DNA"/>
</dbReference>
<dbReference type="RefSeq" id="XP_001804019.1">
    <property type="nucleotide sequence ID" value="XM_001803967.1"/>
</dbReference>
<protein>
    <recommendedName>
        <fullName evidence="4">AA1-like domain-containing protein</fullName>
    </recommendedName>
</protein>
<accession>A0A7U2FES5</accession>
<evidence type="ECO:0000313" key="2">
    <source>
        <dbReference type="EMBL" id="QRD03960.1"/>
    </source>
</evidence>
<dbReference type="OrthoDB" id="3680585at2759"/>
<proteinExistence type="predicted"/>
<dbReference type="AlphaFoldDB" id="A0A7U2FES5"/>
<evidence type="ECO:0000313" key="3">
    <source>
        <dbReference type="Proteomes" id="UP000663193"/>
    </source>
</evidence>
<feature type="chain" id="PRO_5034842965" description="AA1-like domain-containing protein" evidence="1">
    <location>
        <begin position="17"/>
        <end position="128"/>
    </location>
</feature>
<reference evidence="3" key="1">
    <citation type="journal article" date="2021" name="BMC Genomics">
        <title>Chromosome-level genome assembly and manually-curated proteome of model necrotroph Parastagonospora nodorum Sn15 reveals a genome-wide trove of candidate effector homologs, and redundancy of virulence-related functions within an accessory chromosome.</title>
        <authorList>
            <person name="Bertazzoni S."/>
            <person name="Jones D.A.B."/>
            <person name="Phan H.T."/>
            <person name="Tan K.-C."/>
            <person name="Hane J.K."/>
        </authorList>
    </citation>
    <scope>NUCLEOTIDE SEQUENCE [LARGE SCALE GENOMIC DNA]</scope>
    <source>
        <strain evidence="3">SN15 / ATCC MYA-4574 / FGSC 10173)</strain>
    </source>
</reference>
<sequence>MQFSTVVLALAATASAAVLPRANPQGQWLASLTLGPVVEDLYLTAEFTSDEYSGDNKLHNACVQNGEGFHRCDHVEFDFSYDGATLNLTQNLPNGVTVFGSVPFPVTTYQEDGSFRDTQIVPVTSAIA</sequence>
<gene>
    <name evidence="2" type="ORF">JI435_138160</name>
</gene>
<dbReference type="OMA" id="TCVEAPN"/>
<dbReference type="VEuPathDB" id="FungiDB:JI435_138160"/>
<evidence type="ECO:0000256" key="1">
    <source>
        <dbReference type="SAM" id="SignalP"/>
    </source>
</evidence>
<dbReference type="KEGG" id="pno:SNOG_13816"/>
<keyword evidence="1" id="KW-0732">Signal</keyword>
<feature type="signal peptide" evidence="1">
    <location>
        <begin position="1"/>
        <end position="16"/>
    </location>
</feature>
<organism evidence="2 3">
    <name type="scientific">Phaeosphaeria nodorum (strain SN15 / ATCC MYA-4574 / FGSC 10173)</name>
    <name type="common">Glume blotch fungus</name>
    <name type="synonym">Parastagonospora nodorum</name>
    <dbReference type="NCBI Taxonomy" id="321614"/>
    <lineage>
        <taxon>Eukaryota</taxon>
        <taxon>Fungi</taxon>
        <taxon>Dikarya</taxon>
        <taxon>Ascomycota</taxon>
        <taxon>Pezizomycotina</taxon>
        <taxon>Dothideomycetes</taxon>
        <taxon>Pleosporomycetidae</taxon>
        <taxon>Pleosporales</taxon>
        <taxon>Pleosporineae</taxon>
        <taxon>Phaeosphaeriaceae</taxon>
        <taxon>Parastagonospora</taxon>
    </lineage>
</organism>